<dbReference type="Gene3D" id="1.25.40.10">
    <property type="entry name" value="Tetratricopeptide repeat domain"/>
    <property type="match status" value="1"/>
</dbReference>
<feature type="compositionally biased region" description="Low complexity" evidence="1">
    <location>
        <begin position="146"/>
        <end position="169"/>
    </location>
</feature>
<dbReference type="Proteomes" id="UP001055712">
    <property type="component" value="Unassembled WGS sequence"/>
</dbReference>
<keyword evidence="4" id="KW-1185">Reference proteome</keyword>
<evidence type="ECO:0000313" key="3">
    <source>
        <dbReference type="EMBL" id="KAI3438541.1"/>
    </source>
</evidence>
<dbReference type="EMBL" id="SIDB01000001">
    <property type="protein sequence ID" value="KAI3438541.1"/>
    <property type="molecule type" value="Genomic_DNA"/>
</dbReference>
<keyword evidence="2" id="KW-0472">Membrane</keyword>
<sequence>MRASPVAGPGACKAQALRSAAPQRLAAARRSLQCRASAQAEDLLTKGRAKYDGGDRMGALRFWEQALDKEPTQEQRLVALFNAACVHASFGDLELAQIPLKDALYGGLDFQAAMAQQDARFVKLRASAQVLIQLRRFSEQVQRTRAAAPSAPPAYARSGRGASSSSSESRGGGGKGILGRDMSEALSTDAETIDASIGGIIKRVLVLLLALTGLGTALFYLGLKYAFVDSPY</sequence>
<keyword evidence="2" id="KW-1133">Transmembrane helix</keyword>
<organism evidence="3 4">
    <name type="scientific">Chlorella vulgaris</name>
    <name type="common">Green alga</name>
    <dbReference type="NCBI Taxonomy" id="3077"/>
    <lineage>
        <taxon>Eukaryota</taxon>
        <taxon>Viridiplantae</taxon>
        <taxon>Chlorophyta</taxon>
        <taxon>core chlorophytes</taxon>
        <taxon>Trebouxiophyceae</taxon>
        <taxon>Chlorellales</taxon>
        <taxon>Chlorellaceae</taxon>
        <taxon>Chlorella clade</taxon>
        <taxon>Chlorella</taxon>
    </lineage>
</organism>
<reference evidence="3" key="2">
    <citation type="submission" date="2020-11" db="EMBL/GenBank/DDBJ databases">
        <authorList>
            <person name="Cecchin M."/>
            <person name="Marcolungo L."/>
            <person name="Rossato M."/>
            <person name="Girolomoni L."/>
            <person name="Cosentino E."/>
            <person name="Cuine S."/>
            <person name="Li-Beisson Y."/>
            <person name="Delledonne M."/>
            <person name="Ballottari M."/>
        </authorList>
    </citation>
    <scope>NUCLEOTIDE SEQUENCE</scope>
    <source>
        <strain evidence="3">211/11P</strain>
        <tissue evidence="3">Whole cell</tissue>
    </source>
</reference>
<evidence type="ECO:0000256" key="1">
    <source>
        <dbReference type="SAM" id="MobiDB-lite"/>
    </source>
</evidence>
<protein>
    <submittedName>
        <fullName evidence="3">Uncharacterized protein</fullName>
    </submittedName>
</protein>
<feature type="region of interest" description="Disordered" evidence="1">
    <location>
        <begin position="143"/>
        <end position="176"/>
    </location>
</feature>
<dbReference type="AlphaFoldDB" id="A0A9D4U0E6"/>
<feature type="transmembrane region" description="Helical" evidence="2">
    <location>
        <begin position="204"/>
        <end position="223"/>
    </location>
</feature>
<proteinExistence type="predicted"/>
<dbReference type="OrthoDB" id="511716at2759"/>
<name>A0A9D4U0E6_CHLVU</name>
<comment type="caution">
    <text evidence="3">The sequence shown here is derived from an EMBL/GenBank/DDBJ whole genome shotgun (WGS) entry which is preliminary data.</text>
</comment>
<reference evidence="3" key="1">
    <citation type="journal article" date="2019" name="Plant J.">
        <title>Chlorella vulgaris genome assembly and annotation reveals the molecular basis for metabolic acclimation to high light conditions.</title>
        <authorList>
            <person name="Cecchin M."/>
            <person name="Marcolungo L."/>
            <person name="Rossato M."/>
            <person name="Girolomoni L."/>
            <person name="Cosentino E."/>
            <person name="Cuine S."/>
            <person name="Li-Beisson Y."/>
            <person name="Delledonne M."/>
            <person name="Ballottari M."/>
        </authorList>
    </citation>
    <scope>NUCLEOTIDE SEQUENCE</scope>
    <source>
        <strain evidence="3">211/11P</strain>
    </source>
</reference>
<dbReference type="InterPro" id="IPR011990">
    <property type="entry name" value="TPR-like_helical_dom_sf"/>
</dbReference>
<keyword evidence="2" id="KW-0812">Transmembrane</keyword>
<evidence type="ECO:0000256" key="2">
    <source>
        <dbReference type="SAM" id="Phobius"/>
    </source>
</evidence>
<evidence type="ECO:0000313" key="4">
    <source>
        <dbReference type="Proteomes" id="UP001055712"/>
    </source>
</evidence>
<gene>
    <name evidence="3" type="ORF">D9Q98_000969</name>
</gene>
<accession>A0A9D4U0E6</accession>